<dbReference type="Proteomes" id="UP000611554">
    <property type="component" value="Unassembled WGS sequence"/>
</dbReference>
<name>A0ABQ2R712_9ACTN</name>
<feature type="chain" id="PRO_5045480528" description="AlgX/AlgJ SGNH hydrolase-like domain-containing protein" evidence="7">
    <location>
        <begin position="19"/>
        <end position="373"/>
    </location>
</feature>
<evidence type="ECO:0000259" key="8">
    <source>
        <dbReference type="Pfam" id="PF16822"/>
    </source>
</evidence>
<evidence type="ECO:0000256" key="6">
    <source>
        <dbReference type="ARBA" id="ARBA00022841"/>
    </source>
</evidence>
<evidence type="ECO:0000256" key="4">
    <source>
        <dbReference type="ARBA" id="ARBA00022729"/>
    </source>
</evidence>
<proteinExistence type="predicted"/>
<dbReference type="EMBL" id="BMQJ01000015">
    <property type="protein sequence ID" value="GGQ17137.1"/>
    <property type="molecule type" value="Genomic_DNA"/>
</dbReference>
<dbReference type="InterPro" id="IPR031811">
    <property type="entry name" value="ALGX/ALGJ_SGNH-like"/>
</dbReference>
<keyword evidence="6" id="KW-0016">Alginate biosynthesis</keyword>
<comment type="subcellular location">
    <subcellularLocation>
        <location evidence="1">Periplasm</location>
    </subcellularLocation>
</comment>
<evidence type="ECO:0000256" key="1">
    <source>
        <dbReference type="ARBA" id="ARBA00004418"/>
    </source>
</evidence>
<reference evidence="10" key="1">
    <citation type="journal article" date="2019" name="Int. J. Syst. Evol. Microbiol.">
        <title>The Global Catalogue of Microorganisms (GCM) 10K type strain sequencing project: providing services to taxonomists for standard genome sequencing and annotation.</title>
        <authorList>
            <consortium name="The Broad Institute Genomics Platform"/>
            <consortium name="The Broad Institute Genome Sequencing Center for Infectious Disease"/>
            <person name="Wu L."/>
            <person name="Ma J."/>
        </authorList>
    </citation>
    <scope>NUCLEOTIDE SEQUENCE [LARGE SCALE GENOMIC DNA]</scope>
    <source>
        <strain evidence="10">JCM 3115</strain>
    </source>
</reference>
<dbReference type="Pfam" id="PF16822">
    <property type="entry name" value="ALGX"/>
    <property type="match status" value="1"/>
</dbReference>
<gene>
    <name evidence="9" type="ORF">GCM10010140_54140</name>
</gene>
<evidence type="ECO:0000256" key="3">
    <source>
        <dbReference type="ARBA" id="ARBA00022679"/>
    </source>
</evidence>
<keyword evidence="10" id="KW-1185">Reference proteome</keyword>
<evidence type="ECO:0000256" key="2">
    <source>
        <dbReference type="ARBA" id="ARBA00005182"/>
    </source>
</evidence>
<keyword evidence="3" id="KW-0808">Transferase</keyword>
<comment type="caution">
    <text evidence="9">The sequence shown here is derived from an EMBL/GenBank/DDBJ whole genome shotgun (WGS) entry which is preliminary data.</text>
</comment>
<feature type="domain" description="AlgX/AlgJ SGNH hydrolase-like" evidence="8">
    <location>
        <begin position="90"/>
        <end position="307"/>
    </location>
</feature>
<accession>A0ABQ2R712</accession>
<sequence>MALLAAVLFFAGPALAFAAGDRAVEIENRRLPEFPALSRGWDAVPEVEAWATAHLPLRRYAVRGNAALSEFLFGEAPSYGTADASGYPRVIEGREGWLYFGDDVTEACRPRRPVGETLDRLRRLAGIVRGSGRRFVFTVAPDKTTVSPDRLPERFPGRDCLRERKREFWAALRAANLPGYVDLRLPLERAQRESGTPAYWRTDSHWNERSAGLYGAELARALQPGLSRDTRLVKDGRAPRNGDLGGLLGIPVEETVDRWRLVRDGVRRVRQDDRELPVSFGAVNASDRAPLFRPRTLLIGDSFTRNSLPWVLPYFADVTYLRDDAPATAGPDRVADKVARSETVVLEIVERHLVGGRAEMLDDAVLAALERAL</sequence>
<comment type="pathway">
    <text evidence="2">Glycan biosynthesis; alginate biosynthesis.</text>
</comment>
<keyword evidence="4 7" id="KW-0732">Signal</keyword>
<evidence type="ECO:0000256" key="5">
    <source>
        <dbReference type="ARBA" id="ARBA00022764"/>
    </source>
</evidence>
<keyword evidence="5" id="KW-0574">Periplasm</keyword>
<feature type="signal peptide" evidence="7">
    <location>
        <begin position="1"/>
        <end position="18"/>
    </location>
</feature>
<evidence type="ECO:0000313" key="10">
    <source>
        <dbReference type="Proteomes" id="UP000611554"/>
    </source>
</evidence>
<evidence type="ECO:0000313" key="9">
    <source>
        <dbReference type="EMBL" id="GGQ17137.1"/>
    </source>
</evidence>
<organism evidence="9 10">
    <name type="scientific">Streptosporangium pseudovulgare</name>
    <dbReference type="NCBI Taxonomy" id="35765"/>
    <lineage>
        <taxon>Bacteria</taxon>
        <taxon>Bacillati</taxon>
        <taxon>Actinomycetota</taxon>
        <taxon>Actinomycetes</taxon>
        <taxon>Streptosporangiales</taxon>
        <taxon>Streptosporangiaceae</taxon>
        <taxon>Streptosporangium</taxon>
    </lineage>
</organism>
<evidence type="ECO:0000256" key="7">
    <source>
        <dbReference type="SAM" id="SignalP"/>
    </source>
</evidence>
<protein>
    <recommendedName>
        <fullName evidence="8">AlgX/AlgJ SGNH hydrolase-like domain-containing protein</fullName>
    </recommendedName>
</protein>